<dbReference type="Pfam" id="PF02801">
    <property type="entry name" value="Ketoacyl-synt_C"/>
    <property type="match status" value="1"/>
</dbReference>
<dbReference type="InterPro" id="IPR013968">
    <property type="entry name" value="PKS_KR"/>
</dbReference>
<dbReference type="Pfam" id="PF00698">
    <property type="entry name" value="Acyl_transf_1"/>
    <property type="match status" value="1"/>
</dbReference>
<evidence type="ECO:0000259" key="8">
    <source>
        <dbReference type="PROSITE" id="PS50075"/>
    </source>
</evidence>
<dbReference type="PROSITE" id="PS52019">
    <property type="entry name" value="PKS_MFAS_DH"/>
    <property type="match status" value="1"/>
</dbReference>
<dbReference type="SMART" id="SM00826">
    <property type="entry name" value="PKS_DH"/>
    <property type="match status" value="1"/>
</dbReference>
<dbReference type="Gene3D" id="1.10.1200.10">
    <property type="entry name" value="ACP-like"/>
    <property type="match status" value="1"/>
</dbReference>
<dbReference type="Pfam" id="PF00550">
    <property type="entry name" value="PP-binding"/>
    <property type="match status" value="1"/>
</dbReference>
<evidence type="ECO:0000259" key="9">
    <source>
        <dbReference type="PROSITE" id="PS52004"/>
    </source>
</evidence>
<dbReference type="SMART" id="SM00822">
    <property type="entry name" value="PKS_KR"/>
    <property type="match status" value="1"/>
</dbReference>
<dbReference type="InterPro" id="IPR014030">
    <property type="entry name" value="Ketoacyl_synth_N"/>
</dbReference>
<dbReference type="EMBL" id="OY726394">
    <property type="protein sequence ID" value="CAJ1498960.1"/>
    <property type="molecule type" value="Genomic_DNA"/>
</dbReference>
<dbReference type="InterPro" id="IPR042104">
    <property type="entry name" value="PKS_dehydratase_sf"/>
</dbReference>
<dbReference type="SUPFAM" id="SSF51735">
    <property type="entry name" value="NAD(P)-binding Rossmann-fold domains"/>
    <property type="match status" value="2"/>
</dbReference>
<feature type="region of interest" description="Disordered" evidence="7">
    <location>
        <begin position="1040"/>
        <end position="1060"/>
    </location>
</feature>
<organism evidence="11 12">
    <name type="scientific">[Mycobacterium] kokjensenii</name>
    <dbReference type="NCBI Taxonomy" id="3064287"/>
    <lineage>
        <taxon>Bacteria</taxon>
        <taxon>Bacillati</taxon>
        <taxon>Actinomycetota</taxon>
        <taxon>Actinomycetes</taxon>
        <taxon>Mycobacteriales</taxon>
        <taxon>Mycobacteriaceae</taxon>
        <taxon>Mycolicibacter</taxon>
    </lineage>
</organism>
<evidence type="ECO:0000256" key="3">
    <source>
        <dbReference type="ARBA" id="ARBA00022679"/>
    </source>
</evidence>
<dbReference type="SUPFAM" id="SSF47336">
    <property type="entry name" value="ACP-like"/>
    <property type="match status" value="1"/>
</dbReference>
<reference evidence="11 12" key="1">
    <citation type="submission" date="2023-08" db="EMBL/GenBank/DDBJ databases">
        <authorList>
            <person name="Folkvardsen B D."/>
            <person name="Norman A."/>
        </authorList>
    </citation>
    <scope>NUCLEOTIDE SEQUENCE [LARGE SCALE GENOMIC DNA]</scope>
    <source>
        <strain evidence="11 12">Mu0083</strain>
    </source>
</reference>
<keyword evidence="5" id="KW-0511">Multifunctional enzyme</keyword>
<dbReference type="InterPro" id="IPR009081">
    <property type="entry name" value="PP-bd_ACP"/>
</dbReference>
<dbReference type="InterPro" id="IPR049900">
    <property type="entry name" value="PKS_mFAS_DH"/>
</dbReference>
<dbReference type="Pfam" id="PF00109">
    <property type="entry name" value="ketoacyl-synt"/>
    <property type="match status" value="1"/>
</dbReference>
<feature type="domain" description="Ketosynthase family 3 (KS3)" evidence="9">
    <location>
        <begin position="37"/>
        <end position="459"/>
    </location>
</feature>
<dbReference type="InterPro" id="IPR050091">
    <property type="entry name" value="PKS_NRPS_Biosynth_Enz"/>
</dbReference>
<feature type="domain" description="PKS/mFAS DH" evidence="10">
    <location>
        <begin position="919"/>
        <end position="1206"/>
    </location>
</feature>
<dbReference type="InterPro" id="IPR049551">
    <property type="entry name" value="PKS_DH_C"/>
</dbReference>
<keyword evidence="3" id="KW-0808">Transferase</keyword>
<name>A0ABM9LH66_9MYCO</name>
<dbReference type="InterPro" id="IPR020806">
    <property type="entry name" value="PKS_PP-bd"/>
</dbReference>
<keyword evidence="2" id="KW-0597">Phosphoprotein</keyword>
<feature type="region of interest" description="C-terminal hotdog fold" evidence="6">
    <location>
        <begin position="1055"/>
        <end position="1206"/>
    </location>
</feature>
<dbReference type="InterPro" id="IPR057326">
    <property type="entry name" value="KR_dom"/>
</dbReference>
<keyword evidence="12" id="KW-1185">Reference proteome</keyword>
<dbReference type="InterPro" id="IPR049552">
    <property type="entry name" value="PKS_DH_N"/>
</dbReference>
<dbReference type="Pfam" id="PF08659">
    <property type="entry name" value="KR"/>
    <property type="match status" value="1"/>
</dbReference>
<sequence length="1815" mass="189379">MTGTFTTSIFNRMSAMSADKRGALTEQFDKASRIASAEPIAVVGIGCRFPGGASGPDAYWDLLENGRDAITEIPPDRWDADEYYDPDPLTPGRMSSKWGGFISDVAGFDADFFGISPREAEAMDPQQRLMLEVAWEALEHAGLSPENLSGIRSAVMMGVYYTEYQGISASNPDNIDGYSATGNAHAVAVGRIAYLLGLRGPAVAMDSACSSSLVTIHMACQSLRLRESDLALAGGVSLILRPETQIAMAKWGMLSPRGRCHSFDAGADGFVRGEGAGIVVLKRLADAIRDGDRVLAVVRGSAINQDGRSNGLTAPNTIAQVDAITRALRSADVAANSVNMIETHGTGTALGDPIEFEALADVYGRGAEKCALGAVKTNIGHLEAAAGIAGFIKAALAVQKGKIPPNLHFSKWNPSIDPSPTRLFVPTETTPWPAAEGPRRAAVSSFGLGGTNAHVVVEQGPDPVSAPAAAGPIATLVISGKTEQRVADWAATLADWLAGPGADVPLTEIANTLNHRRSRYTKFATVCAGDTEQALAGLRAVAGGYPAPGVVGTRSATGAQGAKGTVFLYSGQGSQWAGMGGRLLTDEPAFAAAVDELEPDFVAQVGFSLRQVLESGEPVVGIDRIQPVLVGMQLALTALWRSHGIEPDAVIGHSMGEVAAAVVAGALSPADGLKVIATRSRLMARLSGQGAMALLELDAQAAEKLVAEYPDITVAVYAAPQQTVIAGPPEQVDAAVAVVDAQGKLARRVEVDVASHHPTVDPILGELRTALADLKPLPPKIPLISTVGETGSATAAFDADYWVHNLRNPVRFADAVSAAAAAHARFVEVSPHPLLSHAINGTLETARPAGDAVVAGTLLRDQPEALSFHTSLAAVAPPSAEAAAPDGGVGRADLPPRPWRHVRYWAAPTAANRSSADAHPLLGVHVELPAGHGHVWQADVGTDIVAWMAHHKVHGQVVMPATGFAEMALAAAAEALGLSVSELAVDRVEVEQMLRVDDRTEVTTRLLHETDGTDELRIEVHSRAAGGAWSRHAVARVATADPDGAPGQHQPSSGSGTALSPADLYSALRRTGLQHGPAFAALTRIVRKPGGISEAEIVLPDEAVAHRGYRIHPVMLDAALQCLAAALPDESLSGSAGADEATYLPVAVETIRVFGDVGRRARGHAEVLSHDDGGILGRVILTDDTGTVTAVLGGIYLQRVQRRTVPLPLTQKIFDTDWIEVPPPAQPPAGADGSWLVLTDGPESEALAADFAGRFSSDKRRVITADRTSESAVREAFAQTAEDPERPPVGVLVFATPGDFDGSDATTAGGLDLAWSVASTVRTVVSGWHGTAPRLWLVGRNGLTVDPAESGNPSICGLKGLVRVLAYEHPDLHTGVVDLDAAADPVAALITELGLAGTDDVVAWRGAHRYVERLRRATLTGTGAPAVRRDGAYVITGGLGGIGLVVARWLIEHGAGRIVLNSRSQPSDEQRAVLAELEARAQIAVVSGDLAAPGVAEQLVATATESGLALRGVIHGAAVIDDQIVVGIDRETLERVWSPKATGALRLHQATLGSAGADLDWWVGFSSTSSLLGAPGQASYAAASAWLDGLVAWRRAAGLPAITINWGQWSGVGVAQELKFSALDPINPDEGMEALEAILGGDLSRVGVARLRLDRVAAAFPELQQLGYFATLAEELDLDSEDDDWSGPEALKALDAGEAAKAVVARLGARIMAIMGYPKGSAIDPARPLTELGMDSLMAVRIRNTVRGDFGAEPPVALLLQGASLNDLAADLSRQLGLTAPESAADGAGDVRSRAQQRAAARQRAASRRKVGERS</sequence>
<dbReference type="Pfam" id="PF14765">
    <property type="entry name" value="PS-DH"/>
    <property type="match status" value="1"/>
</dbReference>
<evidence type="ECO:0000256" key="6">
    <source>
        <dbReference type="PROSITE-ProRule" id="PRU01363"/>
    </source>
</evidence>
<gene>
    <name evidence="11" type="ORF">MU0083_002059</name>
</gene>
<dbReference type="Gene3D" id="3.40.47.10">
    <property type="match status" value="1"/>
</dbReference>
<dbReference type="PROSITE" id="PS52004">
    <property type="entry name" value="KS3_2"/>
    <property type="match status" value="1"/>
</dbReference>
<dbReference type="Pfam" id="PF16197">
    <property type="entry name" value="KAsynt_C_assoc"/>
    <property type="match status" value="1"/>
</dbReference>
<dbReference type="InterPro" id="IPR018201">
    <property type="entry name" value="Ketoacyl_synth_AS"/>
</dbReference>
<keyword evidence="1" id="KW-0596">Phosphopantetheine</keyword>
<dbReference type="SMART" id="SM00827">
    <property type="entry name" value="PKS_AT"/>
    <property type="match status" value="1"/>
</dbReference>
<dbReference type="SMART" id="SM00823">
    <property type="entry name" value="PKS_PP"/>
    <property type="match status" value="1"/>
</dbReference>
<dbReference type="CDD" id="cd00833">
    <property type="entry name" value="PKS"/>
    <property type="match status" value="1"/>
</dbReference>
<dbReference type="InterPro" id="IPR001227">
    <property type="entry name" value="Ac_transferase_dom_sf"/>
</dbReference>
<evidence type="ECO:0000259" key="10">
    <source>
        <dbReference type="PROSITE" id="PS52019"/>
    </source>
</evidence>
<feature type="region of interest" description="Disordered" evidence="7">
    <location>
        <begin position="1781"/>
        <end position="1815"/>
    </location>
</feature>
<evidence type="ECO:0000256" key="5">
    <source>
        <dbReference type="ARBA" id="ARBA00023268"/>
    </source>
</evidence>
<dbReference type="Gene3D" id="3.40.50.720">
    <property type="entry name" value="NAD(P)-binding Rossmann-like Domain"/>
    <property type="match status" value="1"/>
</dbReference>
<evidence type="ECO:0000256" key="2">
    <source>
        <dbReference type="ARBA" id="ARBA00022553"/>
    </source>
</evidence>
<protein>
    <submittedName>
        <fullName evidence="11">Type I polyketide synthase</fullName>
    </submittedName>
</protein>
<keyword evidence="4" id="KW-0521">NADP</keyword>
<dbReference type="InterPro" id="IPR020841">
    <property type="entry name" value="PKS_Beta-ketoAc_synthase_dom"/>
</dbReference>
<evidence type="ECO:0000256" key="1">
    <source>
        <dbReference type="ARBA" id="ARBA00022450"/>
    </source>
</evidence>
<feature type="compositionally biased region" description="Polar residues" evidence="7">
    <location>
        <begin position="1049"/>
        <end position="1058"/>
    </location>
</feature>
<evidence type="ECO:0000256" key="7">
    <source>
        <dbReference type="SAM" id="MobiDB-lite"/>
    </source>
</evidence>
<dbReference type="InterPro" id="IPR016039">
    <property type="entry name" value="Thiolase-like"/>
</dbReference>
<dbReference type="Gene3D" id="3.30.70.250">
    <property type="entry name" value="Malonyl-CoA ACP transacylase, ACP-binding"/>
    <property type="match status" value="1"/>
</dbReference>
<dbReference type="RefSeq" id="WP_308472886.1">
    <property type="nucleotide sequence ID" value="NZ_OY726394.1"/>
</dbReference>
<feature type="region of interest" description="N-terminal hotdog fold" evidence="6">
    <location>
        <begin position="919"/>
        <end position="1044"/>
    </location>
</feature>
<dbReference type="SUPFAM" id="SSF55048">
    <property type="entry name" value="Probable ACP-binding domain of malonyl-CoA ACP transacylase"/>
    <property type="match status" value="1"/>
</dbReference>
<dbReference type="Pfam" id="PF21089">
    <property type="entry name" value="PKS_DH_N"/>
    <property type="match status" value="1"/>
</dbReference>
<dbReference type="PANTHER" id="PTHR43775:SF37">
    <property type="entry name" value="SI:DKEY-61P9.11"/>
    <property type="match status" value="1"/>
</dbReference>
<dbReference type="InterPro" id="IPR036291">
    <property type="entry name" value="NAD(P)-bd_dom_sf"/>
</dbReference>
<evidence type="ECO:0000256" key="4">
    <source>
        <dbReference type="ARBA" id="ARBA00022857"/>
    </source>
</evidence>
<dbReference type="InterPro" id="IPR036736">
    <property type="entry name" value="ACP-like_sf"/>
</dbReference>
<feature type="active site" description="Proton acceptor; for dehydratase activity" evidence="6">
    <location>
        <position position="951"/>
    </location>
</feature>
<dbReference type="Proteomes" id="UP001190336">
    <property type="component" value="Chromosome"/>
</dbReference>
<proteinExistence type="predicted"/>
<dbReference type="InterPro" id="IPR014031">
    <property type="entry name" value="Ketoacyl_synth_C"/>
</dbReference>
<dbReference type="InterPro" id="IPR016035">
    <property type="entry name" value="Acyl_Trfase/lysoPLipase"/>
</dbReference>
<dbReference type="PROSITE" id="PS50075">
    <property type="entry name" value="CARRIER"/>
    <property type="match status" value="1"/>
</dbReference>
<dbReference type="Gene3D" id="3.10.129.110">
    <property type="entry name" value="Polyketide synthase dehydratase"/>
    <property type="match status" value="1"/>
</dbReference>
<feature type="domain" description="Carrier" evidence="8">
    <location>
        <begin position="1698"/>
        <end position="1776"/>
    </location>
</feature>
<dbReference type="SMART" id="SM00825">
    <property type="entry name" value="PKS_KS"/>
    <property type="match status" value="1"/>
</dbReference>
<evidence type="ECO:0000313" key="12">
    <source>
        <dbReference type="Proteomes" id="UP001190336"/>
    </source>
</evidence>
<dbReference type="Gene3D" id="3.40.366.10">
    <property type="entry name" value="Malonyl-Coenzyme A Acyl Carrier Protein, domain 2"/>
    <property type="match status" value="1"/>
</dbReference>
<dbReference type="InterPro" id="IPR014043">
    <property type="entry name" value="Acyl_transferase_dom"/>
</dbReference>
<dbReference type="InterPro" id="IPR016036">
    <property type="entry name" value="Malonyl_transacylase_ACP-bd"/>
</dbReference>
<evidence type="ECO:0000313" key="11">
    <source>
        <dbReference type="EMBL" id="CAJ1498960.1"/>
    </source>
</evidence>
<feature type="compositionally biased region" description="Low complexity" evidence="7">
    <location>
        <begin position="1794"/>
        <end position="1804"/>
    </location>
</feature>
<dbReference type="SUPFAM" id="SSF52151">
    <property type="entry name" value="FabD/lysophospholipase-like"/>
    <property type="match status" value="1"/>
</dbReference>
<dbReference type="InterPro" id="IPR032821">
    <property type="entry name" value="PKS_assoc"/>
</dbReference>
<dbReference type="PROSITE" id="PS00012">
    <property type="entry name" value="PHOSPHOPANTETHEINE"/>
    <property type="match status" value="1"/>
</dbReference>
<dbReference type="SUPFAM" id="SSF53901">
    <property type="entry name" value="Thiolase-like"/>
    <property type="match status" value="1"/>
</dbReference>
<dbReference type="PANTHER" id="PTHR43775">
    <property type="entry name" value="FATTY ACID SYNTHASE"/>
    <property type="match status" value="1"/>
</dbReference>
<dbReference type="CDD" id="cd08955">
    <property type="entry name" value="KR_2_FAS_SDR_x"/>
    <property type="match status" value="1"/>
</dbReference>
<dbReference type="PROSITE" id="PS00606">
    <property type="entry name" value="KS3_1"/>
    <property type="match status" value="1"/>
</dbReference>
<feature type="active site" description="Proton donor; for dehydratase activity" evidence="6">
    <location>
        <position position="1117"/>
    </location>
</feature>
<dbReference type="InterPro" id="IPR020807">
    <property type="entry name" value="PKS_DH"/>
</dbReference>
<dbReference type="InterPro" id="IPR006162">
    <property type="entry name" value="Ppantetheine_attach_site"/>
</dbReference>
<accession>A0ABM9LH66</accession>